<feature type="domain" description="NFACT RNA-binding" evidence="2">
    <location>
        <begin position="5"/>
        <end position="98"/>
    </location>
</feature>
<evidence type="ECO:0000259" key="2">
    <source>
        <dbReference type="Pfam" id="PF05670"/>
    </source>
</evidence>
<dbReference type="PANTHER" id="PTHR13049:SF2">
    <property type="entry name" value="COILED-COIL DOMAIN-CONTAINING PROTEIN 25"/>
    <property type="match status" value="1"/>
</dbReference>
<protein>
    <recommendedName>
        <fullName evidence="2">NFACT RNA-binding domain-containing protein</fullName>
    </recommendedName>
</protein>
<sequence>MRIIRVENFFCTIGQSARENWLLLEQSSQTSIFFHLSSFPSCYVILQTEQKVDQIPEHVIRSCAEICKNNTKYRELKGIYVDYTPISNVKKGSVVGEIVYRKSRKVFRVKI</sequence>
<comment type="similarity">
    <text evidence="1">Belongs to the CCDC25 family.</text>
</comment>
<proteinExistence type="inferred from homology"/>
<evidence type="ECO:0000313" key="3">
    <source>
        <dbReference type="EMBL" id="QHT29584.1"/>
    </source>
</evidence>
<reference evidence="3" key="1">
    <citation type="journal article" date="2020" name="Nature">
        <title>Giant virus diversity and host interactions through global metagenomics.</title>
        <authorList>
            <person name="Schulz F."/>
            <person name="Roux S."/>
            <person name="Paez-Espino D."/>
            <person name="Jungbluth S."/>
            <person name="Walsh D.A."/>
            <person name="Denef V.J."/>
            <person name="McMahon K.D."/>
            <person name="Konstantinidis K.T."/>
            <person name="Eloe-Fadrosh E.A."/>
            <person name="Kyrpides N.C."/>
            <person name="Woyke T."/>
        </authorList>
    </citation>
    <scope>NUCLEOTIDE SEQUENCE</scope>
    <source>
        <strain evidence="3">GVMAG-M-3300005589-24</strain>
    </source>
</reference>
<dbReference type="AlphaFoldDB" id="A0A6C0EK80"/>
<evidence type="ECO:0000256" key="1">
    <source>
        <dbReference type="ARBA" id="ARBA00008998"/>
    </source>
</evidence>
<organism evidence="3">
    <name type="scientific">viral metagenome</name>
    <dbReference type="NCBI Taxonomy" id="1070528"/>
    <lineage>
        <taxon>unclassified sequences</taxon>
        <taxon>metagenomes</taxon>
        <taxon>organismal metagenomes</taxon>
    </lineage>
</organism>
<name>A0A6C0EK80_9ZZZZ</name>
<dbReference type="EMBL" id="MN738879">
    <property type="protein sequence ID" value="QHT29584.1"/>
    <property type="molecule type" value="Genomic_DNA"/>
</dbReference>
<dbReference type="InterPro" id="IPR039730">
    <property type="entry name" value="Jlp2/Ccd25"/>
</dbReference>
<dbReference type="InterPro" id="IPR008532">
    <property type="entry name" value="NFACT_RNA-bd"/>
</dbReference>
<dbReference type="Pfam" id="PF05670">
    <property type="entry name" value="NFACT-R_1"/>
    <property type="match status" value="1"/>
</dbReference>
<accession>A0A6C0EK80</accession>
<dbReference type="PANTHER" id="PTHR13049">
    <property type="entry name" value="DUF814-RELATED"/>
    <property type="match status" value="1"/>
</dbReference>